<organism evidence="6 7">
    <name type="scientific">Pseudomonas tolaasii</name>
    <dbReference type="NCBI Taxonomy" id="29442"/>
    <lineage>
        <taxon>Bacteria</taxon>
        <taxon>Pseudomonadati</taxon>
        <taxon>Pseudomonadota</taxon>
        <taxon>Gammaproteobacteria</taxon>
        <taxon>Pseudomonadales</taxon>
        <taxon>Pseudomonadaceae</taxon>
        <taxon>Pseudomonas</taxon>
    </lineage>
</organism>
<comment type="caution">
    <text evidence="6">The sequence shown here is derived from an EMBL/GenBank/DDBJ whole genome shotgun (WGS) entry which is preliminary data.</text>
</comment>
<evidence type="ECO:0000256" key="1">
    <source>
        <dbReference type="ARBA" id="ARBA00022475"/>
    </source>
</evidence>
<feature type="transmembrane region" description="Helical" evidence="5">
    <location>
        <begin position="57"/>
        <end position="76"/>
    </location>
</feature>
<evidence type="ECO:0000256" key="4">
    <source>
        <dbReference type="ARBA" id="ARBA00023136"/>
    </source>
</evidence>
<dbReference type="RefSeq" id="WP_016969382.1">
    <property type="nucleotide sequence ID" value="NZ_CP020369.1"/>
</dbReference>
<keyword evidence="1" id="KW-1003">Cell membrane</keyword>
<accession>A0A7Y8AU54</accession>
<name>A0A7Y8AU54_PSETO</name>
<keyword evidence="3 5" id="KW-1133">Transmembrane helix</keyword>
<protein>
    <submittedName>
        <fullName evidence="6">DUF1656 domain-containing protein</fullName>
    </submittedName>
</protein>
<dbReference type="AlphaFoldDB" id="A0A7Y8AU54"/>
<proteinExistence type="predicted"/>
<reference evidence="6 7" key="1">
    <citation type="submission" date="2020-04" db="EMBL/GenBank/DDBJ databases">
        <title>Molecular characterization of pseudomonads from Agaricus bisporus reveal novel blotch 2 pathogens in Western Europe.</title>
        <authorList>
            <person name="Taparia T."/>
            <person name="Krijger M."/>
            <person name="Haynes E."/>
            <person name="Elpinstone J.G."/>
            <person name="Noble R."/>
            <person name="Van Der Wolf J."/>
        </authorList>
    </citation>
    <scope>NUCLEOTIDE SEQUENCE [LARGE SCALE GENOMIC DNA]</scope>
    <source>
        <strain evidence="6 7">IPO3746</strain>
    </source>
</reference>
<dbReference type="Proteomes" id="UP000549134">
    <property type="component" value="Unassembled WGS sequence"/>
</dbReference>
<dbReference type="GeneID" id="55848452"/>
<gene>
    <name evidence="6" type="ORF">HX787_28810</name>
</gene>
<sequence length="78" mass="9068">MLNRAFKVKADCETSAMLSEFTIANLYLPPFLLYIGAAALIYAVLERVLRRWLDWTWHPSLTRFFVSLIVLSTLVLNY</sequence>
<evidence type="ECO:0000256" key="2">
    <source>
        <dbReference type="ARBA" id="ARBA00022692"/>
    </source>
</evidence>
<feature type="transmembrane region" description="Helical" evidence="5">
    <location>
        <begin position="26"/>
        <end position="45"/>
    </location>
</feature>
<evidence type="ECO:0000313" key="7">
    <source>
        <dbReference type="Proteomes" id="UP000549134"/>
    </source>
</evidence>
<keyword evidence="4 5" id="KW-0472">Membrane</keyword>
<evidence type="ECO:0000313" key="6">
    <source>
        <dbReference type="EMBL" id="NWD39864.1"/>
    </source>
</evidence>
<keyword evidence="2 5" id="KW-0812">Transmembrane</keyword>
<dbReference type="Pfam" id="PF07869">
    <property type="entry name" value="DUF1656"/>
    <property type="match status" value="1"/>
</dbReference>
<dbReference type="EMBL" id="JACAQK010000035">
    <property type="protein sequence ID" value="NWD39864.1"/>
    <property type="molecule type" value="Genomic_DNA"/>
</dbReference>
<dbReference type="InterPro" id="IPR012451">
    <property type="entry name" value="DUF1656"/>
</dbReference>
<evidence type="ECO:0000256" key="3">
    <source>
        <dbReference type="ARBA" id="ARBA00022989"/>
    </source>
</evidence>
<evidence type="ECO:0000256" key="5">
    <source>
        <dbReference type="SAM" id="Phobius"/>
    </source>
</evidence>